<feature type="region of interest" description="Disordered" evidence="1">
    <location>
        <begin position="1"/>
        <end position="60"/>
    </location>
</feature>
<keyword evidence="3" id="KW-1185">Reference proteome</keyword>
<proteinExistence type="predicted"/>
<keyword evidence="2" id="KW-0675">Receptor</keyword>
<organism evidence="2 3">
    <name type="scientific">Dissostichus eleginoides</name>
    <name type="common">Patagonian toothfish</name>
    <name type="synonym">Dissostichus amissus</name>
    <dbReference type="NCBI Taxonomy" id="100907"/>
    <lineage>
        <taxon>Eukaryota</taxon>
        <taxon>Metazoa</taxon>
        <taxon>Chordata</taxon>
        <taxon>Craniata</taxon>
        <taxon>Vertebrata</taxon>
        <taxon>Euteleostomi</taxon>
        <taxon>Actinopterygii</taxon>
        <taxon>Neopterygii</taxon>
        <taxon>Teleostei</taxon>
        <taxon>Neoteleostei</taxon>
        <taxon>Acanthomorphata</taxon>
        <taxon>Eupercaria</taxon>
        <taxon>Perciformes</taxon>
        <taxon>Notothenioidei</taxon>
        <taxon>Nototheniidae</taxon>
        <taxon>Dissostichus</taxon>
    </lineage>
</organism>
<evidence type="ECO:0000313" key="3">
    <source>
        <dbReference type="Proteomes" id="UP001228049"/>
    </source>
</evidence>
<feature type="compositionally biased region" description="Basic and acidic residues" evidence="1">
    <location>
        <begin position="183"/>
        <end position="199"/>
    </location>
</feature>
<sequence>MTEGSSQRLPSFPRAEQGRAAEQTELHPREGFPEVLKDREREHGRRGPRGEEEQAELPVRYLHANGETRFARRWSEVRPGRKVRRARRAAGKARASPLVFSPLTPPLPMGRQRSHLTAEPYCLFLLCCHPLSPLTLQSAPGRALWMRVGFGGSREWIIASMLARHPSRPHHPDTQNSYGSLKGRMDVSSRQGHQTDNES</sequence>
<feature type="region of interest" description="Disordered" evidence="1">
    <location>
        <begin position="165"/>
        <end position="199"/>
    </location>
</feature>
<name>A0AAD9B984_DISEL</name>
<evidence type="ECO:0000256" key="1">
    <source>
        <dbReference type="SAM" id="MobiDB-lite"/>
    </source>
</evidence>
<evidence type="ECO:0000313" key="2">
    <source>
        <dbReference type="EMBL" id="KAK1876968.1"/>
    </source>
</evidence>
<feature type="compositionally biased region" description="Basic and acidic residues" evidence="1">
    <location>
        <begin position="16"/>
        <end position="52"/>
    </location>
</feature>
<dbReference type="EMBL" id="JASDAP010000027">
    <property type="protein sequence ID" value="KAK1876968.1"/>
    <property type="molecule type" value="Genomic_DNA"/>
</dbReference>
<protein>
    <submittedName>
        <fullName evidence="2">Olfactory receptor 2AG1</fullName>
    </submittedName>
</protein>
<gene>
    <name evidence="2" type="ORF">KUDE01_002287</name>
</gene>
<accession>A0AAD9B984</accession>
<reference evidence="2" key="1">
    <citation type="submission" date="2023-04" db="EMBL/GenBank/DDBJ databases">
        <title>Chromosome-level genome of Chaenocephalus aceratus.</title>
        <authorList>
            <person name="Park H."/>
        </authorList>
    </citation>
    <scope>NUCLEOTIDE SEQUENCE</scope>
    <source>
        <strain evidence="2">DE</strain>
        <tissue evidence="2">Muscle</tissue>
    </source>
</reference>
<dbReference type="Proteomes" id="UP001228049">
    <property type="component" value="Unassembled WGS sequence"/>
</dbReference>
<dbReference type="AlphaFoldDB" id="A0AAD9B984"/>
<comment type="caution">
    <text evidence="2">The sequence shown here is derived from an EMBL/GenBank/DDBJ whole genome shotgun (WGS) entry which is preliminary data.</text>
</comment>